<keyword evidence="3" id="KW-1185">Reference proteome</keyword>
<dbReference type="PANTHER" id="PTHR42951:SF4">
    <property type="entry name" value="ACYL-COENZYME A THIOESTERASE MBLAC2"/>
    <property type="match status" value="1"/>
</dbReference>
<dbReference type="InterPro" id="IPR036866">
    <property type="entry name" value="RibonucZ/Hydroxyglut_hydro"/>
</dbReference>
<evidence type="ECO:0000313" key="2">
    <source>
        <dbReference type="EMBL" id="PWJ92191.1"/>
    </source>
</evidence>
<dbReference type="Proteomes" id="UP000245921">
    <property type="component" value="Unassembled WGS sequence"/>
</dbReference>
<proteinExistence type="predicted"/>
<dbReference type="InterPro" id="IPR001279">
    <property type="entry name" value="Metallo-B-lactamas"/>
</dbReference>
<organism evidence="2 3">
    <name type="scientific">Oceanotoga teriensis</name>
    <dbReference type="NCBI Taxonomy" id="515440"/>
    <lineage>
        <taxon>Bacteria</taxon>
        <taxon>Thermotogati</taxon>
        <taxon>Thermotogota</taxon>
        <taxon>Thermotogae</taxon>
        <taxon>Petrotogales</taxon>
        <taxon>Petrotogaceae</taxon>
        <taxon>Oceanotoga</taxon>
    </lineage>
</organism>
<reference evidence="2 3" key="1">
    <citation type="submission" date="2018-05" db="EMBL/GenBank/DDBJ databases">
        <title>Genomic Encyclopedia of Type Strains, Phase IV (KMG-IV): sequencing the most valuable type-strain genomes for metagenomic binning, comparative biology and taxonomic classification.</title>
        <authorList>
            <person name="Goeker M."/>
        </authorList>
    </citation>
    <scope>NUCLEOTIDE SEQUENCE [LARGE SCALE GENOMIC DNA]</scope>
    <source>
        <strain evidence="2 3">DSM 24906</strain>
    </source>
</reference>
<dbReference type="EMBL" id="QGGI01000009">
    <property type="protein sequence ID" value="PWJ92191.1"/>
    <property type="molecule type" value="Genomic_DNA"/>
</dbReference>
<comment type="caution">
    <text evidence="2">The sequence shown here is derived from an EMBL/GenBank/DDBJ whole genome shotgun (WGS) entry which is preliminary data.</text>
</comment>
<feature type="domain" description="Metallo-beta-lactamase" evidence="1">
    <location>
        <begin position="24"/>
        <end position="200"/>
    </location>
</feature>
<evidence type="ECO:0000313" key="3">
    <source>
        <dbReference type="Proteomes" id="UP000245921"/>
    </source>
</evidence>
<dbReference type="InterPro" id="IPR050855">
    <property type="entry name" value="NDM-1-like"/>
</dbReference>
<dbReference type="PANTHER" id="PTHR42951">
    <property type="entry name" value="METALLO-BETA-LACTAMASE DOMAIN-CONTAINING"/>
    <property type="match status" value="1"/>
</dbReference>
<sequence length="312" mass="36693">MNVERIGNRGYIFDFNEYETTLTDTIVYGIKGETYFFICDTQTGPNTMKYVLDYLKYEIIDRRIVVFNSHADWDHIWGNCIFDKNSVIISSEACREDILFKGEYDLKYNYDFINGDVVLKLPDITFESKLFFDSESIEFFYLPGHTIGDSVCFDKKDRIMYIGDLAEVPIPCIGYHDLKRFKSSLECLLDYDDVIYLTTHSKIVDKSLIMQNIDYIESLIKGKDISSKIIEEYPDVVNIDKINRINVLMDELTENEKIKKKDGEDFDLFEFELSVFKDMGYTDLKKVDHNFLINLDYDEFKKFIINKIKKGL</sequence>
<dbReference type="RefSeq" id="WP_109604914.1">
    <property type="nucleotide sequence ID" value="NZ_QGGI01000009.1"/>
</dbReference>
<dbReference type="Gene3D" id="3.60.15.10">
    <property type="entry name" value="Ribonuclease Z/Hydroxyacylglutathione hydrolase-like"/>
    <property type="match status" value="1"/>
</dbReference>
<dbReference type="SMART" id="SM00849">
    <property type="entry name" value="Lactamase_B"/>
    <property type="match status" value="1"/>
</dbReference>
<dbReference type="Pfam" id="PF00753">
    <property type="entry name" value="Lactamase_B"/>
    <property type="match status" value="1"/>
</dbReference>
<protein>
    <submittedName>
        <fullName evidence="2">Glyoxylase-like metal-dependent hydrolase (Beta-lactamase superfamily II)</fullName>
    </submittedName>
</protein>
<keyword evidence="2" id="KW-0378">Hydrolase</keyword>
<gene>
    <name evidence="2" type="ORF">C7380_10974</name>
</gene>
<dbReference type="AlphaFoldDB" id="A0AA45C6N8"/>
<accession>A0AA45C6N8</accession>
<dbReference type="GO" id="GO:0016787">
    <property type="term" value="F:hydrolase activity"/>
    <property type="evidence" value="ECO:0007669"/>
    <property type="project" value="UniProtKB-KW"/>
</dbReference>
<name>A0AA45C6N8_9BACT</name>
<dbReference type="SUPFAM" id="SSF56281">
    <property type="entry name" value="Metallo-hydrolase/oxidoreductase"/>
    <property type="match status" value="1"/>
</dbReference>
<evidence type="ECO:0000259" key="1">
    <source>
        <dbReference type="SMART" id="SM00849"/>
    </source>
</evidence>